<dbReference type="AlphaFoldDB" id="A0AAD3XQT3"/>
<reference evidence="2" key="1">
    <citation type="submission" date="2023-05" db="EMBL/GenBank/DDBJ databases">
        <title>Nepenthes gracilis genome sequencing.</title>
        <authorList>
            <person name="Fukushima K."/>
        </authorList>
    </citation>
    <scope>NUCLEOTIDE SEQUENCE</scope>
    <source>
        <strain evidence="2">SING2019-196</strain>
    </source>
</reference>
<proteinExistence type="predicted"/>
<protein>
    <submittedName>
        <fullName evidence="2">Uncharacterized protein</fullName>
    </submittedName>
</protein>
<dbReference type="EMBL" id="BSYO01000012">
    <property type="protein sequence ID" value="GMH13244.1"/>
    <property type="molecule type" value="Genomic_DNA"/>
</dbReference>
<feature type="compositionally biased region" description="Basic and acidic residues" evidence="1">
    <location>
        <begin position="96"/>
        <end position="106"/>
    </location>
</feature>
<sequence>MVLLVSELEHFAVVPCRATEVPGLRLNACNSQRFSEWLTRSGLRTVANARSSGEPEEDEEQRPELSRYNTRDSDRDGDDNSGRKTWIGDTLKQKGKQQEEGKMQKE</sequence>
<feature type="compositionally biased region" description="Basic and acidic residues" evidence="1">
    <location>
        <begin position="62"/>
        <end position="82"/>
    </location>
</feature>
<feature type="region of interest" description="Disordered" evidence="1">
    <location>
        <begin position="46"/>
        <end position="106"/>
    </location>
</feature>
<gene>
    <name evidence="2" type="ORF">Nepgr_015085</name>
</gene>
<evidence type="ECO:0000313" key="2">
    <source>
        <dbReference type="EMBL" id="GMH13244.1"/>
    </source>
</evidence>
<comment type="caution">
    <text evidence="2">The sequence shown here is derived from an EMBL/GenBank/DDBJ whole genome shotgun (WGS) entry which is preliminary data.</text>
</comment>
<name>A0AAD3XQT3_NEPGR</name>
<evidence type="ECO:0000256" key="1">
    <source>
        <dbReference type="SAM" id="MobiDB-lite"/>
    </source>
</evidence>
<organism evidence="2 3">
    <name type="scientific">Nepenthes gracilis</name>
    <name type="common">Slender pitcher plant</name>
    <dbReference type="NCBI Taxonomy" id="150966"/>
    <lineage>
        <taxon>Eukaryota</taxon>
        <taxon>Viridiplantae</taxon>
        <taxon>Streptophyta</taxon>
        <taxon>Embryophyta</taxon>
        <taxon>Tracheophyta</taxon>
        <taxon>Spermatophyta</taxon>
        <taxon>Magnoliopsida</taxon>
        <taxon>eudicotyledons</taxon>
        <taxon>Gunneridae</taxon>
        <taxon>Pentapetalae</taxon>
        <taxon>Caryophyllales</taxon>
        <taxon>Nepenthaceae</taxon>
        <taxon>Nepenthes</taxon>
    </lineage>
</organism>
<accession>A0AAD3XQT3</accession>
<evidence type="ECO:0000313" key="3">
    <source>
        <dbReference type="Proteomes" id="UP001279734"/>
    </source>
</evidence>
<dbReference type="Proteomes" id="UP001279734">
    <property type="component" value="Unassembled WGS sequence"/>
</dbReference>
<keyword evidence="3" id="KW-1185">Reference proteome</keyword>